<reference evidence="4" key="2">
    <citation type="submission" date="2021-02" db="EMBL/GenBank/DDBJ databases">
        <authorList>
            <person name="Kimball J.A."/>
            <person name="Haas M.W."/>
            <person name="Macchietto M."/>
            <person name="Kono T."/>
            <person name="Duquette J."/>
            <person name="Shao M."/>
        </authorList>
    </citation>
    <scope>NUCLEOTIDE SEQUENCE</scope>
    <source>
        <tissue evidence="4">Fresh leaf tissue</tissue>
    </source>
</reference>
<keyword evidence="1" id="KW-0677">Repeat</keyword>
<protein>
    <submittedName>
        <fullName evidence="4">Uncharacterized protein</fullName>
    </submittedName>
</protein>
<keyword evidence="2 3" id="KW-0040">ANK repeat</keyword>
<dbReference type="SMART" id="SM00248">
    <property type="entry name" value="ANK"/>
    <property type="match status" value="2"/>
</dbReference>
<dbReference type="InterPro" id="IPR002110">
    <property type="entry name" value="Ankyrin_rpt"/>
</dbReference>
<dbReference type="PROSITE" id="PS50297">
    <property type="entry name" value="ANK_REP_REGION"/>
    <property type="match status" value="1"/>
</dbReference>
<gene>
    <name evidence="4" type="ORF">GUJ93_ZPchr0002g25090</name>
</gene>
<reference evidence="4" key="1">
    <citation type="journal article" date="2021" name="bioRxiv">
        <title>Whole Genome Assembly and Annotation of Northern Wild Rice, Zizania palustris L., Supports a Whole Genome Duplication in the Zizania Genus.</title>
        <authorList>
            <person name="Haas M."/>
            <person name="Kono T."/>
            <person name="Macchietto M."/>
            <person name="Millas R."/>
            <person name="McGilp L."/>
            <person name="Shao M."/>
            <person name="Duquette J."/>
            <person name="Hirsch C.N."/>
            <person name="Kimball J."/>
        </authorList>
    </citation>
    <scope>NUCLEOTIDE SEQUENCE</scope>
    <source>
        <tissue evidence="4">Fresh leaf tissue</tissue>
    </source>
</reference>
<accession>A0A8J5RXS5</accession>
<comment type="caution">
    <text evidence="4">The sequence shown here is derived from an EMBL/GenBank/DDBJ whole genome shotgun (WGS) entry which is preliminary data.</text>
</comment>
<evidence type="ECO:0000256" key="1">
    <source>
        <dbReference type="ARBA" id="ARBA00022737"/>
    </source>
</evidence>
<evidence type="ECO:0000256" key="2">
    <source>
        <dbReference type="ARBA" id="ARBA00023043"/>
    </source>
</evidence>
<evidence type="ECO:0000256" key="3">
    <source>
        <dbReference type="PROSITE-ProRule" id="PRU00023"/>
    </source>
</evidence>
<evidence type="ECO:0000313" key="5">
    <source>
        <dbReference type="Proteomes" id="UP000729402"/>
    </source>
</evidence>
<name>A0A8J5RXS5_ZIZPA</name>
<dbReference type="PANTHER" id="PTHR24186">
    <property type="entry name" value="PROTEIN PHOSPHATASE 1 REGULATORY SUBUNIT"/>
    <property type="match status" value="1"/>
</dbReference>
<organism evidence="4 5">
    <name type="scientific">Zizania palustris</name>
    <name type="common">Northern wild rice</name>
    <dbReference type="NCBI Taxonomy" id="103762"/>
    <lineage>
        <taxon>Eukaryota</taxon>
        <taxon>Viridiplantae</taxon>
        <taxon>Streptophyta</taxon>
        <taxon>Embryophyta</taxon>
        <taxon>Tracheophyta</taxon>
        <taxon>Spermatophyta</taxon>
        <taxon>Magnoliopsida</taxon>
        <taxon>Liliopsida</taxon>
        <taxon>Poales</taxon>
        <taxon>Poaceae</taxon>
        <taxon>BOP clade</taxon>
        <taxon>Oryzoideae</taxon>
        <taxon>Oryzeae</taxon>
        <taxon>Zizaniinae</taxon>
        <taxon>Zizania</taxon>
    </lineage>
</organism>
<dbReference type="Pfam" id="PF12796">
    <property type="entry name" value="Ank_2"/>
    <property type="match status" value="1"/>
</dbReference>
<evidence type="ECO:0000313" key="4">
    <source>
        <dbReference type="EMBL" id="KAG8056452.1"/>
    </source>
</evidence>
<dbReference type="Proteomes" id="UP000729402">
    <property type="component" value="Unassembled WGS sequence"/>
</dbReference>
<dbReference type="EMBL" id="JAAALK010000287">
    <property type="protein sequence ID" value="KAG8056452.1"/>
    <property type="molecule type" value="Genomic_DNA"/>
</dbReference>
<dbReference type="PROSITE" id="PS50088">
    <property type="entry name" value="ANK_REPEAT"/>
    <property type="match status" value="1"/>
</dbReference>
<proteinExistence type="predicted"/>
<dbReference type="AlphaFoldDB" id="A0A8J5RXS5"/>
<sequence length="104" mass="11789">MAMMVLEWNKDLIKQADRSSGSTALHLAASWGNHDVISLLMDGDPSAVYQPDKHGSFPIHVAAFEDKVKAVSILLDKHRCRRDCTELRDANGRTFLHYYYKLSL</sequence>
<keyword evidence="5" id="KW-1185">Reference proteome</keyword>
<dbReference type="GO" id="GO:0005886">
    <property type="term" value="C:plasma membrane"/>
    <property type="evidence" value="ECO:0007669"/>
    <property type="project" value="TreeGrafter"/>
</dbReference>
<dbReference type="PANTHER" id="PTHR24186:SF50">
    <property type="entry name" value="ANKYRIN REPEAT-CONTAINING PROTEIN ITN1-LIKE ISOFORM X1"/>
    <property type="match status" value="1"/>
</dbReference>
<dbReference type="OrthoDB" id="665356at2759"/>
<feature type="repeat" description="ANK" evidence="3">
    <location>
        <begin position="20"/>
        <end position="42"/>
    </location>
</feature>